<evidence type="ECO:0000256" key="5">
    <source>
        <dbReference type="SAM" id="Phobius"/>
    </source>
</evidence>
<comment type="subcellular location">
    <subcellularLocation>
        <location evidence="1">Membrane</location>
        <topology evidence="1">Multi-pass membrane protein</topology>
    </subcellularLocation>
</comment>
<organism evidence="6 7">
    <name type="scientific">Solibaculum intestinale</name>
    <dbReference type="NCBI Taxonomy" id="3133165"/>
    <lineage>
        <taxon>Bacteria</taxon>
        <taxon>Bacillati</taxon>
        <taxon>Bacillota</taxon>
        <taxon>Clostridia</taxon>
        <taxon>Eubacteriales</taxon>
        <taxon>Oscillospiraceae</taxon>
        <taxon>Solibaculum</taxon>
    </lineage>
</organism>
<dbReference type="Pfam" id="PF00146">
    <property type="entry name" value="NADHdh"/>
    <property type="match status" value="1"/>
</dbReference>
<keyword evidence="7" id="KW-1185">Reference proteome</keyword>
<feature type="transmembrane region" description="Helical" evidence="5">
    <location>
        <begin position="6"/>
        <end position="27"/>
    </location>
</feature>
<dbReference type="RefSeq" id="WP_349219792.1">
    <property type="nucleotide sequence ID" value="NZ_JBBMFD010000015.1"/>
</dbReference>
<evidence type="ECO:0000256" key="3">
    <source>
        <dbReference type="ARBA" id="ARBA00022989"/>
    </source>
</evidence>
<dbReference type="PANTHER" id="PTHR43359">
    <property type="entry name" value="FORMATE HYDROGENLYASE SUBUNIT 4"/>
    <property type="match status" value="1"/>
</dbReference>
<feature type="transmembrane region" description="Helical" evidence="5">
    <location>
        <begin position="67"/>
        <end position="85"/>
    </location>
</feature>
<evidence type="ECO:0000313" key="6">
    <source>
        <dbReference type="EMBL" id="MEQ2440967.1"/>
    </source>
</evidence>
<evidence type="ECO:0000256" key="4">
    <source>
        <dbReference type="ARBA" id="ARBA00023136"/>
    </source>
</evidence>
<evidence type="ECO:0000313" key="7">
    <source>
        <dbReference type="Proteomes" id="UP001489509"/>
    </source>
</evidence>
<dbReference type="Proteomes" id="UP001489509">
    <property type="component" value="Unassembled WGS sequence"/>
</dbReference>
<feature type="transmembrane region" description="Helical" evidence="5">
    <location>
        <begin position="159"/>
        <end position="176"/>
    </location>
</feature>
<comment type="caution">
    <text evidence="6">The sequence shown here is derived from an EMBL/GenBank/DDBJ whole genome shotgun (WGS) entry which is preliminary data.</text>
</comment>
<dbReference type="InterPro" id="IPR052561">
    <property type="entry name" value="ComplexI_Subunit1"/>
</dbReference>
<proteinExistence type="predicted"/>
<dbReference type="EMBL" id="JBBMFD010000015">
    <property type="protein sequence ID" value="MEQ2440967.1"/>
    <property type="molecule type" value="Genomic_DNA"/>
</dbReference>
<reference evidence="6 7" key="1">
    <citation type="submission" date="2024-03" db="EMBL/GenBank/DDBJ databases">
        <title>Human intestinal bacterial collection.</title>
        <authorList>
            <person name="Pauvert C."/>
            <person name="Hitch T.C.A."/>
            <person name="Clavel T."/>
        </authorList>
    </citation>
    <scope>NUCLEOTIDE SEQUENCE [LARGE SCALE GENOMIC DNA]</scope>
    <source>
        <strain evidence="6 7">CLA-JM-H44</strain>
    </source>
</reference>
<keyword evidence="3 5" id="KW-1133">Transmembrane helix</keyword>
<gene>
    <name evidence="6" type="ORF">WMO26_09030</name>
</gene>
<feature type="transmembrane region" description="Helical" evidence="5">
    <location>
        <begin position="91"/>
        <end position="111"/>
    </location>
</feature>
<accession>A0ABV1E0Y1</accession>
<feature type="transmembrane region" description="Helical" evidence="5">
    <location>
        <begin position="220"/>
        <end position="251"/>
    </location>
</feature>
<feature type="transmembrane region" description="Helical" evidence="5">
    <location>
        <begin position="132"/>
        <end position="153"/>
    </location>
</feature>
<evidence type="ECO:0000256" key="1">
    <source>
        <dbReference type="ARBA" id="ARBA00004141"/>
    </source>
</evidence>
<sequence length="290" mass="32638">MELIWRILWVAGYVLLAPLLGGLLAGFDRKISARMQGRRGPSVWQPFYDLFKLFQKQSVVVNNVQDFLVYGFLLFIVFTGGLFFFGGDILLVFFALTLAGIFFIMSACSANSPYSSMGAQRELMQMMAYEPMVLLAAIGFYISTGSFSVMDIIAAKESAIAYLPGIFIGFLFILTIKFRKSPYDLSTTHHAHQEMVKGLTTELSGNILACVELSHWYENVFLLGVVGLFIVNSTWWSWIVAVAVILVSYFLEILIDNVFPRVKWQNMLKTTWVVTLVAGVINLLILTMIK</sequence>
<protein>
    <submittedName>
        <fullName evidence="6">Complex I subunit 1 family protein</fullName>
    </submittedName>
</protein>
<feature type="transmembrane region" description="Helical" evidence="5">
    <location>
        <begin position="271"/>
        <end position="289"/>
    </location>
</feature>
<evidence type="ECO:0000256" key="2">
    <source>
        <dbReference type="ARBA" id="ARBA00022692"/>
    </source>
</evidence>
<dbReference type="InterPro" id="IPR001694">
    <property type="entry name" value="NADH_UbQ_OxRdtase_su1/FPO"/>
</dbReference>
<dbReference type="PANTHER" id="PTHR43359:SF1">
    <property type="entry name" value="FORMATE HYDROGENLYASE SUBUNIT 4-RELATED"/>
    <property type="match status" value="1"/>
</dbReference>
<keyword evidence="4 5" id="KW-0472">Membrane</keyword>
<keyword evidence="2 5" id="KW-0812">Transmembrane</keyword>
<name>A0ABV1E0Y1_9FIRM</name>